<feature type="region of interest" description="Disordered" evidence="1">
    <location>
        <begin position="104"/>
        <end position="133"/>
    </location>
</feature>
<protein>
    <submittedName>
        <fullName evidence="2">Uncharacterized protein</fullName>
    </submittedName>
</protein>
<comment type="caution">
    <text evidence="2">The sequence shown here is derived from an EMBL/GenBank/DDBJ whole genome shotgun (WGS) entry which is preliminary data.</text>
</comment>
<dbReference type="AlphaFoldDB" id="A0A6D2KM26"/>
<proteinExistence type="predicted"/>
<sequence>MRPMSEYIEKAQTLSVKCLKLQDDIHSLEVDISKLKDLGVPIYKQEQAIKTIQVEHDKIFGMIKDALNQLGITDVSVLPEEMIRVFQNLSLAPTNNVLQEPQMQTEQGLGKHGSLPMQMQQGLGQQGLGQRPF</sequence>
<feature type="compositionally biased region" description="Low complexity" evidence="1">
    <location>
        <begin position="117"/>
        <end position="133"/>
    </location>
</feature>
<organism evidence="2 3">
    <name type="scientific">Microthlaspi erraticum</name>
    <dbReference type="NCBI Taxonomy" id="1685480"/>
    <lineage>
        <taxon>Eukaryota</taxon>
        <taxon>Viridiplantae</taxon>
        <taxon>Streptophyta</taxon>
        <taxon>Embryophyta</taxon>
        <taxon>Tracheophyta</taxon>
        <taxon>Spermatophyta</taxon>
        <taxon>Magnoliopsida</taxon>
        <taxon>eudicotyledons</taxon>
        <taxon>Gunneridae</taxon>
        <taxon>Pentapetalae</taxon>
        <taxon>rosids</taxon>
        <taxon>malvids</taxon>
        <taxon>Brassicales</taxon>
        <taxon>Brassicaceae</taxon>
        <taxon>Coluteocarpeae</taxon>
        <taxon>Microthlaspi</taxon>
    </lineage>
</organism>
<keyword evidence="3" id="KW-1185">Reference proteome</keyword>
<evidence type="ECO:0000313" key="3">
    <source>
        <dbReference type="Proteomes" id="UP000467841"/>
    </source>
</evidence>
<evidence type="ECO:0000256" key="1">
    <source>
        <dbReference type="SAM" id="MobiDB-lite"/>
    </source>
</evidence>
<reference evidence="2" key="1">
    <citation type="submission" date="2020-01" db="EMBL/GenBank/DDBJ databases">
        <authorList>
            <person name="Mishra B."/>
        </authorList>
    </citation>
    <scope>NUCLEOTIDE SEQUENCE [LARGE SCALE GENOMIC DNA]</scope>
</reference>
<dbReference type="Proteomes" id="UP000467841">
    <property type="component" value="Unassembled WGS sequence"/>
</dbReference>
<gene>
    <name evidence="2" type="ORF">MERR_LOCUS40216</name>
</gene>
<dbReference type="OrthoDB" id="10488986at2759"/>
<accession>A0A6D2KM26</accession>
<name>A0A6D2KM26_9BRAS</name>
<dbReference type="EMBL" id="CACVBM020001518">
    <property type="protein sequence ID" value="CAA7052981.1"/>
    <property type="molecule type" value="Genomic_DNA"/>
</dbReference>
<evidence type="ECO:0000313" key="2">
    <source>
        <dbReference type="EMBL" id="CAA7052981.1"/>
    </source>
</evidence>